<reference evidence="6 7" key="1">
    <citation type="submission" date="2023-03" db="EMBL/GenBank/DDBJ databases">
        <title>Paludisphaera mucosa sp. nov. a novel planctomycete from northern fen.</title>
        <authorList>
            <person name="Ivanova A."/>
        </authorList>
    </citation>
    <scope>NUCLEOTIDE SEQUENCE [LARGE SCALE GENOMIC DNA]</scope>
    <source>
        <strain evidence="6 7">Pla2</strain>
    </source>
</reference>
<dbReference type="SUPFAM" id="SSF53822">
    <property type="entry name" value="Periplasmic binding protein-like I"/>
    <property type="match status" value="1"/>
</dbReference>
<evidence type="ECO:0000256" key="2">
    <source>
        <dbReference type="ARBA" id="ARBA00023125"/>
    </source>
</evidence>
<evidence type="ECO:0000313" key="7">
    <source>
        <dbReference type="Proteomes" id="UP001216907"/>
    </source>
</evidence>
<dbReference type="Pfam" id="PF13377">
    <property type="entry name" value="Peripla_BP_3"/>
    <property type="match status" value="1"/>
</dbReference>
<dbReference type="PANTHER" id="PTHR30146">
    <property type="entry name" value="LACI-RELATED TRANSCRIPTIONAL REPRESSOR"/>
    <property type="match status" value="1"/>
</dbReference>
<feature type="region of interest" description="Disordered" evidence="4">
    <location>
        <begin position="363"/>
        <end position="391"/>
    </location>
</feature>
<proteinExistence type="predicted"/>
<dbReference type="PANTHER" id="PTHR30146:SF24">
    <property type="entry name" value="XYLOSE OPERON REGULATORY PROTEIN"/>
    <property type="match status" value="1"/>
</dbReference>
<dbReference type="PROSITE" id="PS01124">
    <property type="entry name" value="HTH_ARAC_FAMILY_2"/>
    <property type="match status" value="1"/>
</dbReference>
<feature type="domain" description="HTH araC/xylS-type" evidence="5">
    <location>
        <begin position="271"/>
        <end position="369"/>
    </location>
</feature>
<evidence type="ECO:0000256" key="1">
    <source>
        <dbReference type="ARBA" id="ARBA00023015"/>
    </source>
</evidence>
<dbReference type="InterPro" id="IPR018060">
    <property type="entry name" value="HTH_AraC"/>
</dbReference>
<evidence type="ECO:0000256" key="4">
    <source>
        <dbReference type="SAM" id="MobiDB-lite"/>
    </source>
</evidence>
<dbReference type="InterPro" id="IPR018062">
    <property type="entry name" value="HTH_AraC-typ_CS"/>
</dbReference>
<dbReference type="Pfam" id="PF12833">
    <property type="entry name" value="HTH_18"/>
    <property type="match status" value="1"/>
</dbReference>
<keyword evidence="3" id="KW-0804">Transcription</keyword>
<dbReference type="SMART" id="SM00342">
    <property type="entry name" value="HTH_ARAC"/>
    <property type="match status" value="1"/>
</dbReference>
<sequence>MAYGREILHGTVQYVRENGPWTVFFEPRSMQDPAPPWLKDWDGDGIITTLYPQFSELIRQTGIPTIDLDDQEPRSGLPTVQSDQLAIGATAAAHLMERGFTRFGYFGYPQFEWSRLRLESFRRAVEAAGFVCEDYEPAHAVSWGHQMPAWEAEIERVARWIDGLPKPLGLMACNDFRGVQALDACRRADVAVPEEVAVIGVDDEILACELAQPSLSSVIPDCRRIGYEAARLLDGVLAGAPPPAATLHVPPLGIAVRQSSDVTAIADPIVADAMRFIREHACRGIRIEDVVGRAGVSRSTLHRRFRASTGGTIHDAIAGMRLDRVKRLLVETDLSLHAVAERVGVAHVEYLIAAFRKSTGATPGAFRRAHRDGASRATRARPQAGGRGPAD</sequence>
<evidence type="ECO:0000256" key="3">
    <source>
        <dbReference type="ARBA" id="ARBA00023163"/>
    </source>
</evidence>
<dbReference type="InterPro" id="IPR028082">
    <property type="entry name" value="Peripla_BP_I"/>
</dbReference>
<gene>
    <name evidence="6" type="ORF">PZE19_23930</name>
</gene>
<dbReference type="SUPFAM" id="SSF46689">
    <property type="entry name" value="Homeodomain-like"/>
    <property type="match status" value="2"/>
</dbReference>
<name>A0ABT6FGX3_9BACT</name>
<dbReference type="GO" id="GO:0003677">
    <property type="term" value="F:DNA binding"/>
    <property type="evidence" value="ECO:0007669"/>
    <property type="project" value="UniProtKB-KW"/>
</dbReference>
<keyword evidence="7" id="KW-1185">Reference proteome</keyword>
<keyword evidence="2 6" id="KW-0238">DNA-binding</keyword>
<dbReference type="RefSeq" id="WP_277863123.1">
    <property type="nucleotide sequence ID" value="NZ_JARRAG010000002.1"/>
</dbReference>
<evidence type="ECO:0000313" key="6">
    <source>
        <dbReference type="EMBL" id="MDG3006832.1"/>
    </source>
</evidence>
<evidence type="ECO:0000259" key="5">
    <source>
        <dbReference type="PROSITE" id="PS01124"/>
    </source>
</evidence>
<dbReference type="InterPro" id="IPR009057">
    <property type="entry name" value="Homeodomain-like_sf"/>
</dbReference>
<accession>A0ABT6FGX3</accession>
<comment type="caution">
    <text evidence="6">The sequence shown here is derived from an EMBL/GenBank/DDBJ whole genome shotgun (WGS) entry which is preliminary data.</text>
</comment>
<dbReference type="InterPro" id="IPR046335">
    <property type="entry name" value="LacI/GalR-like_sensor"/>
</dbReference>
<keyword evidence="1" id="KW-0805">Transcription regulation</keyword>
<dbReference type="Proteomes" id="UP001216907">
    <property type="component" value="Unassembled WGS sequence"/>
</dbReference>
<protein>
    <submittedName>
        <fullName evidence="6">DNA-binding transcriptional regulator</fullName>
    </submittedName>
</protein>
<dbReference type="CDD" id="cd01543">
    <property type="entry name" value="PBP1_XylR"/>
    <property type="match status" value="1"/>
</dbReference>
<organism evidence="6 7">
    <name type="scientific">Paludisphaera mucosa</name>
    <dbReference type="NCBI Taxonomy" id="3030827"/>
    <lineage>
        <taxon>Bacteria</taxon>
        <taxon>Pseudomonadati</taxon>
        <taxon>Planctomycetota</taxon>
        <taxon>Planctomycetia</taxon>
        <taxon>Isosphaerales</taxon>
        <taxon>Isosphaeraceae</taxon>
        <taxon>Paludisphaera</taxon>
    </lineage>
</organism>
<dbReference type="Gene3D" id="1.10.10.60">
    <property type="entry name" value="Homeodomain-like"/>
    <property type="match status" value="1"/>
</dbReference>
<dbReference type="EMBL" id="JARRAG010000002">
    <property type="protein sequence ID" value="MDG3006832.1"/>
    <property type="molecule type" value="Genomic_DNA"/>
</dbReference>
<dbReference type="PROSITE" id="PS00041">
    <property type="entry name" value="HTH_ARAC_FAMILY_1"/>
    <property type="match status" value="1"/>
</dbReference>
<dbReference type="Gene3D" id="3.40.50.2300">
    <property type="match status" value="2"/>
</dbReference>